<protein>
    <submittedName>
        <fullName evidence="3">2-succinylbenzoyl-CoA synthetase</fullName>
    </submittedName>
</protein>
<dbReference type="InterPro" id="IPR045851">
    <property type="entry name" value="AMP-bd_C_sf"/>
</dbReference>
<dbReference type="GO" id="GO:0016878">
    <property type="term" value="F:acid-thiol ligase activity"/>
    <property type="evidence" value="ECO:0007669"/>
    <property type="project" value="UniProtKB-ARBA"/>
</dbReference>
<feature type="domain" description="AMP-dependent synthetase/ligase" evidence="1">
    <location>
        <begin position="10"/>
        <end position="362"/>
    </location>
</feature>
<gene>
    <name evidence="3" type="ORF">FHX41_3433</name>
</gene>
<dbReference type="EMBL" id="VFPO01000001">
    <property type="protein sequence ID" value="TQM69725.1"/>
    <property type="molecule type" value="Genomic_DNA"/>
</dbReference>
<dbReference type="Pfam" id="PF13193">
    <property type="entry name" value="AMP-binding_C"/>
    <property type="match status" value="1"/>
</dbReference>
<dbReference type="InterPro" id="IPR025110">
    <property type="entry name" value="AMP-bd_C"/>
</dbReference>
<accession>A0A543IGK9</accession>
<dbReference type="OrthoDB" id="9803968at2"/>
<dbReference type="Proteomes" id="UP000316706">
    <property type="component" value="Unassembled WGS sequence"/>
</dbReference>
<keyword evidence="4" id="KW-1185">Reference proteome</keyword>
<dbReference type="Gene3D" id="3.30.300.30">
    <property type="match status" value="1"/>
</dbReference>
<dbReference type="PANTHER" id="PTHR43767">
    <property type="entry name" value="LONG-CHAIN-FATTY-ACID--COA LIGASE"/>
    <property type="match status" value="1"/>
</dbReference>
<dbReference type="RefSeq" id="WP_141970086.1">
    <property type="nucleotide sequence ID" value="NZ_VFPO01000001.1"/>
</dbReference>
<feature type="domain" description="AMP-binding enzyme C-terminal" evidence="2">
    <location>
        <begin position="412"/>
        <end position="488"/>
    </location>
</feature>
<proteinExistence type="predicted"/>
<dbReference type="PANTHER" id="PTHR43767:SF1">
    <property type="entry name" value="NONRIBOSOMAL PEPTIDE SYNTHASE PES1 (EUROFUNG)-RELATED"/>
    <property type="match status" value="1"/>
</dbReference>
<dbReference type="AlphaFoldDB" id="A0A543IGK9"/>
<evidence type="ECO:0000259" key="2">
    <source>
        <dbReference type="Pfam" id="PF13193"/>
    </source>
</evidence>
<dbReference type="InterPro" id="IPR000873">
    <property type="entry name" value="AMP-dep_synth/lig_dom"/>
</dbReference>
<dbReference type="SUPFAM" id="SSF56801">
    <property type="entry name" value="Acetyl-CoA synthetase-like"/>
    <property type="match status" value="1"/>
</dbReference>
<comment type="caution">
    <text evidence="3">The sequence shown here is derived from an EMBL/GenBank/DDBJ whole genome shotgun (WGS) entry which is preliminary data.</text>
</comment>
<dbReference type="Pfam" id="PF00501">
    <property type="entry name" value="AMP-binding"/>
    <property type="match status" value="1"/>
</dbReference>
<name>A0A543IGK9_9ACTN</name>
<organism evidence="3 4">
    <name type="scientific">Actinomadura hallensis</name>
    <dbReference type="NCBI Taxonomy" id="337895"/>
    <lineage>
        <taxon>Bacteria</taxon>
        <taxon>Bacillati</taxon>
        <taxon>Actinomycetota</taxon>
        <taxon>Actinomycetes</taxon>
        <taxon>Streptosporangiales</taxon>
        <taxon>Thermomonosporaceae</taxon>
        <taxon>Actinomadura</taxon>
    </lineage>
</organism>
<evidence type="ECO:0000259" key="1">
    <source>
        <dbReference type="Pfam" id="PF00501"/>
    </source>
</evidence>
<dbReference type="InterPro" id="IPR050237">
    <property type="entry name" value="ATP-dep_AMP-bd_enzyme"/>
</dbReference>
<evidence type="ECO:0000313" key="3">
    <source>
        <dbReference type="EMBL" id="TQM69725.1"/>
    </source>
</evidence>
<reference evidence="3 4" key="1">
    <citation type="submission" date="2019-06" db="EMBL/GenBank/DDBJ databases">
        <title>Sequencing the genomes of 1000 actinobacteria strains.</title>
        <authorList>
            <person name="Klenk H.-P."/>
        </authorList>
    </citation>
    <scope>NUCLEOTIDE SEQUENCE [LARGE SCALE GENOMIC DNA]</scope>
    <source>
        <strain evidence="3 4">DSM 45043</strain>
    </source>
</reference>
<dbReference type="Gene3D" id="3.40.50.12780">
    <property type="entry name" value="N-terminal domain of ligase-like"/>
    <property type="match status" value="1"/>
</dbReference>
<dbReference type="InterPro" id="IPR042099">
    <property type="entry name" value="ANL_N_sf"/>
</dbReference>
<evidence type="ECO:0000313" key="4">
    <source>
        <dbReference type="Proteomes" id="UP000316706"/>
    </source>
</evidence>
<sequence>MNINDLVRYWGRNRPDHDAIIFGDTAVTWRELDAISDALARGLAKRGVRHGDRVGILMTNKPEVAALMLATVKLGAICAPLNFRLKGNELATLIEDADPKVVVADGDLVGLLEEAGRSREFEIFALGGEDLPPYSDLLVEDGPVPVADVAGDDPAFICYTSGTTGVQKGALLTHAGILSVGQSACLAHGLTGKDRVLAAAPLVYTGSGISVFMQFVVYPGSTMVLLEEFDPERALDILEKYQVTATTMVPVIWERMMTLPRFGEARLAEFSFAGAGGAPVRLDLLEAFRSRGIPLTQVYGLTEASGLAASMRYEDAVSRPGFAGLPLLGTDIRIAAAEGGFAGPDEVGEILVKGPHVMKGYWRRPEETAETVVDGWLRTGDVGLQDGQGFLKLIDRSKDMLISGGLNVYPAEIERVLAGVEGVAELAVIGVPDEQWGEVPMVVLRCDGDQEEVLSRLAAVSKEQLAGFKQPRHAIVSDEPLPRTFSGKLSKVVLRERYDKVPEHAVPLKR</sequence>